<dbReference type="Proteomes" id="UP000008068">
    <property type="component" value="Unassembled WGS sequence"/>
</dbReference>
<feature type="compositionally biased region" description="Polar residues" evidence="1">
    <location>
        <begin position="310"/>
        <end position="322"/>
    </location>
</feature>
<feature type="compositionally biased region" description="Basic and acidic residues" evidence="1">
    <location>
        <begin position="609"/>
        <end position="637"/>
    </location>
</feature>
<feature type="region of interest" description="Disordered" evidence="1">
    <location>
        <begin position="122"/>
        <end position="149"/>
    </location>
</feature>
<feature type="compositionally biased region" description="Polar residues" evidence="1">
    <location>
        <begin position="499"/>
        <end position="508"/>
    </location>
</feature>
<protein>
    <submittedName>
        <fullName evidence="2">Uncharacterized protein</fullName>
    </submittedName>
</protein>
<accession>G0MYE8</accession>
<name>G0MYE8_CAEBE</name>
<keyword evidence="3" id="KW-1185">Reference proteome</keyword>
<reference evidence="3" key="1">
    <citation type="submission" date="2011-07" db="EMBL/GenBank/DDBJ databases">
        <authorList>
            <consortium name="Caenorhabditis brenneri Sequencing and Analysis Consortium"/>
            <person name="Wilson R.K."/>
        </authorList>
    </citation>
    <scope>NUCLEOTIDE SEQUENCE [LARGE SCALE GENOMIC DNA]</scope>
    <source>
        <strain evidence="3">PB2801</strain>
    </source>
</reference>
<feature type="compositionally biased region" description="Polar residues" evidence="1">
    <location>
        <begin position="1"/>
        <end position="14"/>
    </location>
</feature>
<feature type="compositionally biased region" description="Basic residues" evidence="1">
    <location>
        <begin position="563"/>
        <end position="575"/>
    </location>
</feature>
<feature type="compositionally biased region" description="Polar residues" evidence="1">
    <location>
        <begin position="402"/>
        <end position="424"/>
    </location>
</feature>
<evidence type="ECO:0000313" key="3">
    <source>
        <dbReference type="Proteomes" id="UP000008068"/>
    </source>
</evidence>
<sequence>MFNGSSSGNLPNQGSRREVGMGHVFNPNAVEFVPGGYGQAINNFGSGQSTGSSSSSISRASQTIVTSDMIAKMIGAVYVGGRDENDDALMPSAQELRPALVSASVVNGKPNIPSGVALSATETPGNTGCEPKVSSQSLSSAHPATRKEGTSLVKTDIDKKPVLSPTKFGDIEGAFGSCDTIQNITAAAGITCAKAVEHKSEELCGSRSTVSAAATSEEAVKSGVDIPSGVVSDSTLPAGTFEGVGNVQKTLSENVSASPQTAPEENPIQLTKTARKLAKKLAKAERMEMGDSTETVNNINVPSSKKVRNQPVSLSSFLSQAPPQMPFNEKTVGQPTANTGNAPKTDSVALPESSRVSPTVSSPNVWAARLEAMASKAVPSVKPQEDLPQEDSEEQRQAESAPHSTESAPQPTESAPQPTESAPQPNEPAVQKNQKGDLKRTPNGKKRTFNRSPRTVRTIDEDGFITVTKRVPFGERRRKVVKRGPKKPTEVLALDLSKLSGSQPTNQAPLPLLQPFRPAQPRENAADTRSDVEDHLNMEDTTSEEEIDTGVSEKRVESLKKVASGRRSKIQKNKKKNIETEEDMIERYIKENMKAKEKEEEESRTEPTVVDKEEPKGELRKEVKKKEKPVEKEHNQEEMGRILNEKIKDLEAVAPPSPPPMDLQELRGHYDDCLKELLDLLKKGKQTWFFELKPLPKESRATTRKRDDKVQRFLKGRIEELRNENWRGGQQIKKGYESVLANYSSLLGPTFEELSKMVPPKLRRLDAQQQYALELKRSLLESAEVEMMNSIFVIEVERLPYRAQ</sequence>
<evidence type="ECO:0000256" key="1">
    <source>
        <dbReference type="SAM" id="MobiDB-lite"/>
    </source>
</evidence>
<feature type="compositionally biased region" description="Polar residues" evidence="1">
    <location>
        <begin position="133"/>
        <end position="142"/>
    </location>
</feature>
<gene>
    <name evidence="2" type="ORF">CAEBREN_12897</name>
</gene>
<feature type="compositionally biased region" description="Polar residues" evidence="1">
    <location>
        <begin position="292"/>
        <end position="303"/>
    </location>
</feature>
<feature type="compositionally biased region" description="Basic and acidic residues" evidence="1">
    <location>
        <begin position="551"/>
        <end position="560"/>
    </location>
</feature>
<dbReference type="AlphaFoldDB" id="G0MYE8"/>
<dbReference type="HOGENOM" id="CLU_350313_0_0_1"/>
<feature type="region of interest" description="Disordered" evidence="1">
    <location>
        <begin position="376"/>
        <end position="458"/>
    </location>
</feature>
<organism evidence="3">
    <name type="scientific">Caenorhabditis brenneri</name>
    <name type="common">Nematode worm</name>
    <dbReference type="NCBI Taxonomy" id="135651"/>
    <lineage>
        <taxon>Eukaryota</taxon>
        <taxon>Metazoa</taxon>
        <taxon>Ecdysozoa</taxon>
        <taxon>Nematoda</taxon>
        <taxon>Chromadorea</taxon>
        <taxon>Rhabditida</taxon>
        <taxon>Rhabditina</taxon>
        <taxon>Rhabditomorpha</taxon>
        <taxon>Rhabditoidea</taxon>
        <taxon>Rhabditidae</taxon>
        <taxon>Peloderinae</taxon>
        <taxon>Caenorhabditis</taxon>
    </lineage>
</organism>
<dbReference type="EMBL" id="GL379820">
    <property type="protein sequence ID" value="EGT47485.1"/>
    <property type="molecule type" value="Genomic_DNA"/>
</dbReference>
<feature type="compositionally biased region" description="Basic and acidic residues" evidence="1">
    <location>
        <begin position="524"/>
        <end position="538"/>
    </location>
</feature>
<proteinExistence type="predicted"/>
<evidence type="ECO:0000313" key="2">
    <source>
        <dbReference type="EMBL" id="EGT47485.1"/>
    </source>
</evidence>
<feature type="region of interest" description="Disordered" evidence="1">
    <location>
        <begin position="592"/>
        <end position="637"/>
    </location>
</feature>
<feature type="region of interest" description="Disordered" evidence="1">
    <location>
        <begin position="496"/>
        <end position="578"/>
    </location>
</feature>
<dbReference type="InParanoid" id="G0MYE8"/>
<feature type="region of interest" description="Disordered" evidence="1">
    <location>
        <begin position="283"/>
        <end position="362"/>
    </location>
</feature>
<feature type="compositionally biased region" description="Polar residues" evidence="1">
    <location>
        <begin position="331"/>
        <end position="344"/>
    </location>
</feature>
<feature type="region of interest" description="Disordered" evidence="1">
    <location>
        <begin position="1"/>
        <end position="20"/>
    </location>
</feature>